<evidence type="ECO:0000256" key="3">
    <source>
        <dbReference type="ARBA" id="ARBA00023315"/>
    </source>
</evidence>
<dbReference type="InterPro" id="IPR023213">
    <property type="entry name" value="CAT-like_dom_sf"/>
</dbReference>
<dbReference type="Gene3D" id="3.30.559.10">
    <property type="entry name" value="Chloramphenicol acetyltransferase-like domain"/>
    <property type="match status" value="2"/>
</dbReference>
<reference evidence="4 5" key="1">
    <citation type="submission" date="2017-07" db="EMBL/GenBank/DDBJ databases">
        <title>An improved, manually edited Actinidia chinensis var. chinensis (kiwifruit) genome highlights the challenges associated with draft genomes and gene prediction in plants.</title>
        <authorList>
            <person name="Pilkington S."/>
            <person name="Crowhurst R."/>
            <person name="Hilario E."/>
            <person name="Nardozza S."/>
            <person name="Fraser L."/>
            <person name="Peng Y."/>
            <person name="Gunaseelan K."/>
            <person name="Simpson R."/>
            <person name="Tahir J."/>
            <person name="Deroles S."/>
            <person name="Templeton K."/>
            <person name="Luo Z."/>
            <person name="Davy M."/>
            <person name="Cheng C."/>
            <person name="Mcneilage M."/>
            <person name="Scaglione D."/>
            <person name="Liu Y."/>
            <person name="Zhang Q."/>
            <person name="Datson P."/>
            <person name="De Silva N."/>
            <person name="Gardiner S."/>
            <person name="Bassett H."/>
            <person name="Chagne D."/>
            <person name="Mccallum J."/>
            <person name="Dzierzon H."/>
            <person name="Deng C."/>
            <person name="Wang Y.-Y."/>
            <person name="Barron N."/>
            <person name="Manako K."/>
            <person name="Bowen J."/>
            <person name="Foster T."/>
            <person name="Erridge Z."/>
            <person name="Tiffin H."/>
            <person name="Waite C."/>
            <person name="Davies K."/>
            <person name="Grierson E."/>
            <person name="Laing W."/>
            <person name="Kirk R."/>
            <person name="Chen X."/>
            <person name="Wood M."/>
            <person name="Montefiori M."/>
            <person name="Brummell D."/>
            <person name="Schwinn K."/>
            <person name="Catanach A."/>
            <person name="Fullerton C."/>
            <person name="Li D."/>
            <person name="Meiyalaghan S."/>
            <person name="Nieuwenhuizen N."/>
            <person name="Read N."/>
            <person name="Prakash R."/>
            <person name="Hunter D."/>
            <person name="Zhang H."/>
            <person name="Mckenzie M."/>
            <person name="Knabel M."/>
            <person name="Harris A."/>
            <person name="Allan A."/>
            <person name="Chen A."/>
            <person name="Janssen B."/>
            <person name="Plunkett B."/>
            <person name="Dwamena C."/>
            <person name="Voogd C."/>
            <person name="Leif D."/>
            <person name="Lafferty D."/>
            <person name="Souleyre E."/>
            <person name="Varkonyi-Gasic E."/>
            <person name="Gambi F."/>
            <person name="Hanley J."/>
            <person name="Yao J.-L."/>
            <person name="Cheung J."/>
            <person name="David K."/>
            <person name="Warren B."/>
            <person name="Marsh K."/>
            <person name="Snowden K."/>
            <person name="Lin-Wang K."/>
            <person name="Brian L."/>
            <person name="Martinez-Sanchez M."/>
            <person name="Wang M."/>
            <person name="Ileperuma N."/>
            <person name="Macnee N."/>
            <person name="Campin R."/>
            <person name="Mcatee P."/>
            <person name="Drummond R."/>
            <person name="Espley R."/>
            <person name="Ireland H."/>
            <person name="Wu R."/>
            <person name="Atkinson R."/>
            <person name="Karunairetnam S."/>
            <person name="Bulley S."/>
            <person name="Chunkath S."/>
            <person name="Hanley Z."/>
            <person name="Storey R."/>
            <person name="Thrimawithana A."/>
            <person name="Thomson S."/>
            <person name="David C."/>
            <person name="Testolin R."/>
        </authorList>
    </citation>
    <scope>NUCLEOTIDE SEQUENCE [LARGE SCALE GENOMIC DNA]</scope>
    <source>
        <strain evidence="5">cv. Red5</strain>
        <tissue evidence="4">Young leaf</tissue>
    </source>
</reference>
<dbReference type="Proteomes" id="UP000241394">
    <property type="component" value="Chromosome LG12"/>
</dbReference>
<keyword evidence="2" id="KW-0808">Transferase</keyword>
<dbReference type="InParanoid" id="A0A2R6QWH1"/>
<dbReference type="PANTHER" id="PTHR31623">
    <property type="entry name" value="F21J9.9"/>
    <property type="match status" value="1"/>
</dbReference>
<evidence type="ECO:0000256" key="1">
    <source>
        <dbReference type="ARBA" id="ARBA00009861"/>
    </source>
</evidence>
<dbReference type="OrthoDB" id="671439at2759"/>
<keyword evidence="3" id="KW-0012">Acyltransferase</keyword>
<dbReference type="OMA" id="SWCGFPW"/>
<accession>A0A2R6QWH1</accession>
<proteinExistence type="inferred from homology"/>
<sequence length="442" mass="49286">MNMKVQVLSSKVIKPSIPTPPNLKNYKISFLDQLAAPVHFGIIFFFLSNGKEDETANEMARRCDHLEESLSETLTRFYPLAGRFLRDKSLVECNDQGVQVSRANVLDACLPEIVYGRPETKLLDTFVPNETHMGRSVQWPVLAIQINIFGCGGLAVGIRYLHSVGDGMSLVNFLTDWAATNCKGPNQKMISGPSFEVASLFPGRELMGLKPVPTGNILPARKLVTKNFVFDGATISSLKAEVDIEAPSRVLAVTAHMWRTLIGIARVKHGRPRPSLVSFAMNLRGRIPLQIPKNGFGNLVGHTTVQFYASESKVDLGDLVNRLKTAIRKTSKDYAKARHGDDLYSMLISYYNEIGGDKPPEVDLCRFTSWCGFSCYEIDFGWGKPCWIATVSKNVELFFLLDTKCGDAIEAWVTLNEEDMIEFERQYANQCKPSTVRVCSKL</sequence>
<dbReference type="GO" id="GO:0016746">
    <property type="term" value="F:acyltransferase activity"/>
    <property type="evidence" value="ECO:0007669"/>
    <property type="project" value="UniProtKB-KW"/>
</dbReference>
<evidence type="ECO:0000256" key="2">
    <source>
        <dbReference type="ARBA" id="ARBA00022679"/>
    </source>
</evidence>
<dbReference type="STRING" id="1590841.A0A2R6QWH1"/>
<reference evidence="5" key="2">
    <citation type="journal article" date="2018" name="BMC Genomics">
        <title>A manually annotated Actinidia chinensis var. chinensis (kiwifruit) genome highlights the challenges associated with draft genomes and gene prediction in plants.</title>
        <authorList>
            <person name="Pilkington S.M."/>
            <person name="Crowhurst R."/>
            <person name="Hilario E."/>
            <person name="Nardozza S."/>
            <person name="Fraser L."/>
            <person name="Peng Y."/>
            <person name="Gunaseelan K."/>
            <person name="Simpson R."/>
            <person name="Tahir J."/>
            <person name="Deroles S.C."/>
            <person name="Templeton K."/>
            <person name="Luo Z."/>
            <person name="Davy M."/>
            <person name="Cheng C."/>
            <person name="McNeilage M."/>
            <person name="Scaglione D."/>
            <person name="Liu Y."/>
            <person name="Zhang Q."/>
            <person name="Datson P."/>
            <person name="De Silva N."/>
            <person name="Gardiner S.E."/>
            <person name="Bassett H."/>
            <person name="Chagne D."/>
            <person name="McCallum J."/>
            <person name="Dzierzon H."/>
            <person name="Deng C."/>
            <person name="Wang Y.Y."/>
            <person name="Barron L."/>
            <person name="Manako K."/>
            <person name="Bowen J."/>
            <person name="Foster T.M."/>
            <person name="Erridge Z.A."/>
            <person name="Tiffin H."/>
            <person name="Waite C.N."/>
            <person name="Davies K.M."/>
            <person name="Grierson E.P."/>
            <person name="Laing W.A."/>
            <person name="Kirk R."/>
            <person name="Chen X."/>
            <person name="Wood M."/>
            <person name="Montefiori M."/>
            <person name="Brummell D.A."/>
            <person name="Schwinn K.E."/>
            <person name="Catanach A."/>
            <person name="Fullerton C."/>
            <person name="Li D."/>
            <person name="Meiyalaghan S."/>
            <person name="Nieuwenhuizen N."/>
            <person name="Read N."/>
            <person name="Prakash R."/>
            <person name="Hunter D."/>
            <person name="Zhang H."/>
            <person name="McKenzie M."/>
            <person name="Knabel M."/>
            <person name="Harris A."/>
            <person name="Allan A.C."/>
            <person name="Gleave A."/>
            <person name="Chen A."/>
            <person name="Janssen B.J."/>
            <person name="Plunkett B."/>
            <person name="Ampomah-Dwamena C."/>
            <person name="Voogd C."/>
            <person name="Leif D."/>
            <person name="Lafferty D."/>
            <person name="Souleyre E.J.F."/>
            <person name="Varkonyi-Gasic E."/>
            <person name="Gambi F."/>
            <person name="Hanley J."/>
            <person name="Yao J.L."/>
            <person name="Cheung J."/>
            <person name="David K.M."/>
            <person name="Warren B."/>
            <person name="Marsh K."/>
            <person name="Snowden K.C."/>
            <person name="Lin-Wang K."/>
            <person name="Brian L."/>
            <person name="Martinez-Sanchez M."/>
            <person name="Wang M."/>
            <person name="Ileperuma N."/>
            <person name="Macnee N."/>
            <person name="Campin R."/>
            <person name="McAtee P."/>
            <person name="Drummond R.S.M."/>
            <person name="Espley R.V."/>
            <person name="Ireland H.S."/>
            <person name="Wu R."/>
            <person name="Atkinson R.G."/>
            <person name="Karunairetnam S."/>
            <person name="Bulley S."/>
            <person name="Chunkath S."/>
            <person name="Hanley Z."/>
            <person name="Storey R."/>
            <person name="Thrimawithana A.H."/>
            <person name="Thomson S."/>
            <person name="David C."/>
            <person name="Testolin R."/>
            <person name="Huang H."/>
            <person name="Hellens R.P."/>
            <person name="Schaffer R.J."/>
        </authorList>
    </citation>
    <scope>NUCLEOTIDE SEQUENCE [LARGE SCALE GENOMIC DNA]</scope>
    <source>
        <strain evidence="5">cv. Red5</strain>
    </source>
</reference>
<name>A0A2R6QWH1_ACTCC</name>
<keyword evidence="5" id="KW-1185">Reference proteome</keyword>
<comment type="similarity">
    <text evidence="1">Belongs to the plant acyltransferase family.</text>
</comment>
<dbReference type="Pfam" id="PF02458">
    <property type="entry name" value="Transferase"/>
    <property type="match status" value="1"/>
</dbReference>
<dbReference type="AlphaFoldDB" id="A0A2R6QWH1"/>
<dbReference type="EMBL" id="NKQK01000012">
    <property type="protein sequence ID" value="PSS16102.1"/>
    <property type="molecule type" value="Genomic_DNA"/>
</dbReference>
<comment type="caution">
    <text evidence="4">The sequence shown here is derived from an EMBL/GenBank/DDBJ whole genome shotgun (WGS) entry which is preliminary data.</text>
</comment>
<protein>
    <submittedName>
        <fullName evidence="4">Vinorine synthase</fullName>
    </submittedName>
</protein>
<gene>
    <name evidence="4" type="ORF">CEY00_Acc13601</name>
</gene>
<evidence type="ECO:0000313" key="5">
    <source>
        <dbReference type="Proteomes" id="UP000241394"/>
    </source>
</evidence>
<dbReference type="PANTHER" id="PTHR31623:SF83">
    <property type="entry name" value="ACETYL-COA-BENZYLALCOHOL ACETYLTRANSFERASE-LIKE"/>
    <property type="match status" value="1"/>
</dbReference>
<evidence type="ECO:0000313" key="4">
    <source>
        <dbReference type="EMBL" id="PSS16102.1"/>
    </source>
</evidence>
<dbReference type="Gramene" id="PSS16102">
    <property type="protein sequence ID" value="PSS16102"/>
    <property type="gene ID" value="CEY00_Acc13601"/>
</dbReference>
<organism evidence="4 5">
    <name type="scientific">Actinidia chinensis var. chinensis</name>
    <name type="common">Chinese soft-hair kiwi</name>
    <dbReference type="NCBI Taxonomy" id="1590841"/>
    <lineage>
        <taxon>Eukaryota</taxon>
        <taxon>Viridiplantae</taxon>
        <taxon>Streptophyta</taxon>
        <taxon>Embryophyta</taxon>
        <taxon>Tracheophyta</taxon>
        <taxon>Spermatophyta</taxon>
        <taxon>Magnoliopsida</taxon>
        <taxon>eudicotyledons</taxon>
        <taxon>Gunneridae</taxon>
        <taxon>Pentapetalae</taxon>
        <taxon>asterids</taxon>
        <taxon>Ericales</taxon>
        <taxon>Actinidiaceae</taxon>
        <taxon>Actinidia</taxon>
    </lineage>
</organism>